<evidence type="ECO:0000256" key="8">
    <source>
        <dbReference type="ARBA" id="ARBA00023125"/>
    </source>
</evidence>
<dbReference type="PRINTS" id="PR00045">
    <property type="entry name" value="SIGMA54FCT"/>
</dbReference>
<comment type="similarity">
    <text evidence="1 10">Belongs to the sigma-54 factor family.</text>
</comment>
<accession>A0ABP9FME8</accession>
<keyword evidence="9 10" id="KW-0804">Transcription</keyword>
<dbReference type="PIRSF" id="PIRSF000774">
    <property type="entry name" value="RpoN"/>
    <property type="match status" value="1"/>
</dbReference>
<name>A0ABP9FME8_9GAMM</name>
<dbReference type="RefSeq" id="WP_345337243.1">
    <property type="nucleotide sequence ID" value="NZ_BAABJZ010000105.1"/>
</dbReference>
<evidence type="ECO:0000256" key="5">
    <source>
        <dbReference type="ARBA" id="ARBA00022695"/>
    </source>
</evidence>
<evidence type="ECO:0000256" key="7">
    <source>
        <dbReference type="ARBA" id="ARBA00023082"/>
    </source>
</evidence>
<dbReference type="Gene3D" id="1.10.10.60">
    <property type="entry name" value="Homeodomain-like"/>
    <property type="match status" value="1"/>
</dbReference>
<sequence length="498" mass="55499">MKTSLQLKLGQQLTMTPQLQQAIRLLQLSTLDLQQEIQEALESNPLLESSDEFEQQTENNDNNTDGTASDNNTSSETSSDEGFEPTEQAAIETPEALSQTDMSDDLPLDSTWDDVYSAAPAPMASAIRDDDSQYQGETSMDLQSHLIWQMELTPMTDTDRAIATTIIDAIDEHGYLTVSAEEILEAQGADEIELDEVIAVLKRVQQFDPVGCASRDLAECLQIQLAQLPAETPWKAEAIILLQQHMDLLANRDFRTLLRRTRLKEDELRDAMALIQSLTPRPGSSIAASESQYVIPDVSVSKKQGRWVVELNPDAMPKLRINEQYAALSRGARNNGDSQFVRGHLQDAKWFIKSLESRNDTLMKVANCIVQYQQGFLEYGDEAMKPMVLNDVAEAVDMHESTISRVTTQKYMHTPRGIFELKYFFSSHVSTDGGGECSSTAIRALIKKLVAAESPKKPLSDSKMAQLLAEQGIQVARRTIAKYREALSIPPSNQRKTL</sequence>
<proteinExistence type="inferred from homology"/>
<dbReference type="Pfam" id="PF04552">
    <property type="entry name" value="Sigma54_DBD"/>
    <property type="match status" value="1"/>
</dbReference>
<keyword evidence="15" id="KW-1185">Reference proteome</keyword>
<dbReference type="Gene3D" id="1.10.10.1330">
    <property type="entry name" value="RNA polymerase sigma-54 factor, core-binding domain"/>
    <property type="match status" value="1"/>
</dbReference>
<feature type="region of interest" description="Disordered" evidence="11">
    <location>
        <begin position="48"/>
        <end position="113"/>
    </location>
</feature>
<organism evidence="14 15">
    <name type="scientific">Ferrimonas pelagia</name>
    <dbReference type="NCBI Taxonomy" id="1177826"/>
    <lineage>
        <taxon>Bacteria</taxon>
        <taxon>Pseudomonadati</taxon>
        <taxon>Pseudomonadota</taxon>
        <taxon>Gammaproteobacteria</taxon>
        <taxon>Alteromonadales</taxon>
        <taxon>Ferrimonadaceae</taxon>
        <taxon>Ferrimonas</taxon>
    </lineage>
</organism>
<dbReference type="NCBIfam" id="NF004595">
    <property type="entry name" value="PRK05932.1-2"/>
    <property type="match status" value="1"/>
</dbReference>
<reference evidence="15" key="1">
    <citation type="journal article" date="2019" name="Int. J. Syst. Evol. Microbiol.">
        <title>The Global Catalogue of Microorganisms (GCM) 10K type strain sequencing project: providing services to taxonomists for standard genome sequencing and annotation.</title>
        <authorList>
            <consortium name="The Broad Institute Genomics Platform"/>
            <consortium name="The Broad Institute Genome Sequencing Center for Infectious Disease"/>
            <person name="Wu L."/>
            <person name="Ma J."/>
        </authorList>
    </citation>
    <scope>NUCLEOTIDE SEQUENCE [LARGE SCALE GENOMIC DNA]</scope>
    <source>
        <strain evidence="15">JCM 18401</strain>
    </source>
</reference>
<evidence type="ECO:0000256" key="9">
    <source>
        <dbReference type="ARBA" id="ARBA00023163"/>
    </source>
</evidence>
<dbReference type="PANTHER" id="PTHR32248:SF4">
    <property type="entry name" value="RNA POLYMERASE SIGMA-54 FACTOR"/>
    <property type="match status" value="1"/>
</dbReference>
<comment type="caution">
    <text evidence="14">The sequence shown here is derived from an EMBL/GenBank/DDBJ whole genome shotgun (WGS) entry which is preliminary data.</text>
</comment>
<evidence type="ECO:0000259" key="12">
    <source>
        <dbReference type="Pfam" id="PF04552"/>
    </source>
</evidence>
<evidence type="ECO:0000256" key="4">
    <source>
        <dbReference type="ARBA" id="ARBA00022679"/>
    </source>
</evidence>
<keyword evidence="6 10" id="KW-0805">Transcription regulation</keyword>
<evidence type="ECO:0000313" key="15">
    <source>
        <dbReference type="Proteomes" id="UP001499988"/>
    </source>
</evidence>
<dbReference type="Pfam" id="PF00309">
    <property type="entry name" value="Sigma54_AID"/>
    <property type="match status" value="1"/>
</dbReference>
<dbReference type="PROSITE" id="PS00717">
    <property type="entry name" value="SIGMA54_1"/>
    <property type="match status" value="1"/>
</dbReference>
<dbReference type="Pfam" id="PF04963">
    <property type="entry name" value="Sigma54_CBD"/>
    <property type="match status" value="1"/>
</dbReference>
<dbReference type="PROSITE" id="PS50044">
    <property type="entry name" value="SIGMA54_3"/>
    <property type="match status" value="1"/>
</dbReference>
<keyword evidence="5 10" id="KW-0548">Nucleotidyltransferase</keyword>
<feature type="compositionally biased region" description="Polar residues" evidence="11">
    <location>
        <begin position="56"/>
        <end position="68"/>
    </location>
</feature>
<dbReference type="InterPro" id="IPR007634">
    <property type="entry name" value="RNA_pol_sigma_54_DNA-bd"/>
</dbReference>
<dbReference type="InterPro" id="IPR038709">
    <property type="entry name" value="RpoN_core-bd_sf"/>
</dbReference>
<feature type="domain" description="RNA polymerase sigma factor 54 DNA-binding" evidence="12">
    <location>
        <begin position="339"/>
        <end position="496"/>
    </location>
</feature>
<dbReference type="PROSITE" id="PS00718">
    <property type="entry name" value="SIGMA54_2"/>
    <property type="match status" value="1"/>
</dbReference>
<dbReference type="EMBL" id="BAABJZ010000105">
    <property type="protein sequence ID" value="GAA4901627.1"/>
    <property type="molecule type" value="Genomic_DNA"/>
</dbReference>
<evidence type="ECO:0000256" key="3">
    <source>
        <dbReference type="ARBA" id="ARBA00022478"/>
    </source>
</evidence>
<dbReference type="NCBIfam" id="TIGR02395">
    <property type="entry name" value="rpoN_sigma"/>
    <property type="match status" value="1"/>
</dbReference>
<evidence type="ECO:0000256" key="10">
    <source>
        <dbReference type="PIRNR" id="PIRNR000774"/>
    </source>
</evidence>
<protein>
    <recommendedName>
        <fullName evidence="2 10">RNA polymerase sigma-54 factor</fullName>
    </recommendedName>
</protein>
<dbReference type="NCBIfam" id="NF009118">
    <property type="entry name" value="PRK12469.1"/>
    <property type="match status" value="1"/>
</dbReference>
<dbReference type="InterPro" id="IPR007046">
    <property type="entry name" value="RNA_pol_sigma_54_core-bd"/>
</dbReference>
<evidence type="ECO:0000259" key="13">
    <source>
        <dbReference type="Pfam" id="PF04963"/>
    </source>
</evidence>
<dbReference type="InterPro" id="IPR000394">
    <property type="entry name" value="RNA_pol_sigma_54"/>
</dbReference>
<comment type="function">
    <text evidence="10">Sigma factors are initiation factors that promote the attachment of RNA polymerase to specific initiation sites and are then released.</text>
</comment>
<keyword evidence="7 10" id="KW-0731">Sigma factor</keyword>
<dbReference type="Proteomes" id="UP001499988">
    <property type="component" value="Unassembled WGS sequence"/>
</dbReference>
<dbReference type="PANTHER" id="PTHR32248">
    <property type="entry name" value="RNA POLYMERASE SIGMA-54 FACTOR"/>
    <property type="match status" value="1"/>
</dbReference>
<evidence type="ECO:0000313" key="14">
    <source>
        <dbReference type="EMBL" id="GAA4901627.1"/>
    </source>
</evidence>
<keyword evidence="4 10" id="KW-0808">Transferase</keyword>
<keyword evidence="8 10" id="KW-0238">DNA-binding</keyword>
<keyword evidence="3 10" id="KW-0240">DNA-directed RNA polymerase</keyword>
<evidence type="ECO:0000256" key="11">
    <source>
        <dbReference type="SAM" id="MobiDB-lite"/>
    </source>
</evidence>
<evidence type="ECO:0000256" key="1">
    <source>
        <dbReference type="ARBA" id="ARBA00008798"/>
    </source>
</evidence>
<feature type="domain" description="RNA polymerase sigma factor 54 core-binding" evidence="13">
    <location>
        <begin position="138"/>
        <end position="325"/>
    </location>
</feature>
<evidence type="ECO:0000256" key="6">
    <source>
        <dbReference type="ARBA" id="ARBA00023015"/>
    </source>
</evidence>
<evidence type="ECO:0000256" key="2">
    <source>
        <dbReference type="ARBA" id="ARBA00019942"/>
    </source>
</evidence>
<gene>
    <name evidence="14" type="ORF">GCM10023333_39640</name>
</gene>